<accession>A0AA91TKB4</accession>
<dbReference type="InterPro" id="IPR046562">
    <property type="entry name" value="DUF6717"/>
</dbReference>
<protein>
    <submittedName>
        <fullName evidence="1">Uncharacterized protein</fullName>
    </submittedName>
</protein>
<gene>
    <name evidence="1" type="ORF">CFT61_06765</name>
</gene>
<name>A0AA91TKB4_9BACT</name>
<evidence type="ECO:0000313" key="1">
    <source>
        <dbReference type="EMBL" id="OXL44329.1"/>
    </source>
</evidence>
<evidence type="ECO:0000313" key="2">
    <source>
        <dbReference type="Proteomes" id="UP000215155"/>
    </source>
</evidence>
<organism evidence="1 2">
    <name type="scientific">Segatella copri</name>
    <dbReference type="NCBI Taxonomy" id="165179"/>
    <lineage>
        <taxon>Bacteria</taxon>
        <taxon>Pseudomonadati</taxon>
        <taxon>Bacteroidota</taxon>
        <taxon>Bacteroidia</taxon>
        <taxon>Bacteroidales</taxon>
        <taxon>Prevotellaceae</taxon>
        <taxon>Segatella</taxon>
    </lineage>
</organism>
<dbReference type="Proteomes" id="UP000215155">
    <property type="component" value="Unassembled WGS sequence"/>
</dbReference>
<dbReference type="EMBL" id="NMPZ01000008">
    <property type="protein sequence ID" value="OXL44329.1"/>
    <property type="molecule type" value="Genomic_DNA"/>
</dbReference>
<comment type="caution">
    <text evidence="1">The sequence shown here is derived from an EMBL/GenBank/DDBJ whole genome shotgun (WGS) entry which is preliminary data.</text>
</comment>
<reference evidence="1 2" key="1">
    <citation type="submission" date="2017-07" db="EMBL/GenBank/DDBJ databases">
        <title>Draft genome sequence of Prevotella copri isolated from the gut of healthy adult Indian.</title>
        <authorList>
            <person name="Das B."/>
            <person name="Bag S."/>
            <person name="Ghosh T.S."/>
        </authorList>
    </citation>
    <scope>NUCLEOTIDE SEQUENCE [LARGE SCALE GENOMIC DNA]</scope>
    <source>
        <strain evidence="1 2">Indica</strain>
    </source>
</reference>
<proteinExistence type="predicted"/>
<dbReference type="Pfam" id="PF20475">
    <property type="entry name" value="DUF6717"/>
    <property type="match status" value="1"/>
</dbReference>
<dbReference type="RefSeq" id="WP_089543692.1">
    <property type="nucleotide sequence ID" value="NZ_CP152347.1"/>
</dbReference>
<sequence length="131" mass="15371">MNYFKLFATLVKAMVKSLSTRQYVLTFEKESDNLWYIKMPWAGHHHNLQMVAGANHLLETFKSRLVTVRVSYEQKESTDICLTRQYYRIFGGATYKVSNLEGFTKEVWICPVTLFVLGKYPKRIYVSNSQK</sequence>
<dbReference type="AlphaFoldDB" id="A0AA91TKB4"/>